<dbReference type="AlphaFoldDB" id="A0A1I6RJA0"/>
<dbReference type="RefSeq" id="WP_092422801.1">
    <property type="nucleotide sequence ID" value="NZ_FNCL01000003.1"/>
</dbReference>
<dbReference type="InterPro" id="IPR029035">
    <property type="entry name" value="DHS-like_NAD/FAD-binding_dom"/>
</dbReference>
<keyword evidence="2" id="KW-1185">Reference proteome</keyword>
<name>A0A1I6RJA0_9RHOB</name>
<proteinExistence type="predicted"/>
<dbReference type="Pfam" id="PF13289">
    <property type="entry name" value="SIR2_2"/>
    <property type="match status" value="1"/>
</dbReference>
<dbReference type="EMBL" id="FOZW01000003">
    <property type="protein sequence ID" value="SFS64782.1"/>
    <property type="molecule type" value="Genomic_DNA"/>
</dbReference>
<dbReference type="OrthoDB" id="2077946at2"/>
<dbReference type="Proteomes" id="UP000199392">
    <property type="component" value="Unassembled WGS sequence"/>
</dbReference>
<reference evidence="2" key="1">
    <citation type="submission" date="2016-10" db="EMBL/GenBank/DDBJ databases">
        <authorList>
            <person name="Varghese N."/>
            <person name="Submissions S."/>
        </authorList>
    </citation>
    <scope>NUCLEOTIDE SEQUENCE [LARGE SCALE GENOMIC DNA]</scope>
    <source>
        <strain evidence="2">DSM 26894</strain>
    </source>
</reference>
<evidence type="ECO:0000313" key="2">
    <source>
        <dbReference type="Proteomes" id="UP000199392"/>
    </source>
</evidence>
<dbReference type="STRING" id="311180.SAMN04488050_103130"/>
<protein>
    <submittedName>
        <fullName evidence="1">SIR2-like domain-containing protein</fullName>
    </submittedName>
</protein>
<sequence length="1245" mass="142386">MQYIPNGPDIPEALLEAHEDGKVVFFCGAGISYPAELPTFRGLVKAVFDVLGEVCSGAEAEALKANNYDTTLGLLEQRLPNGRQRVREAISSALQPNLSGKKSTQTHEALLQLSKTRSGATRLITTNFDRVFEEVIETRKLQTPTHAAPFLPIPKNRWDGLIYLHGLLDGSGSEANLNSLVATSGDFGLAYLVERWAARFVSELFRNYTVCFIGYSINDPILRYMMDALAADSMMGESTRIAYAFGNYTPSKKDRVHSEWVTKHVVPILYKNHSHHYYLHETLHAWANSYRDGINGKSAIVARHAHHKPSGSTVQDDFVTRMIWALSDPTGLPAKHFAQLDPVPPIEWLEEFSKRRFGIDDLPRFAVPRSDLFTTWPSEEFKFSLLSRPAPAHLAPQMSIVDLNSRHGSDWDEVMKALAQWLVRHLEETEALFWVIGQGSNLSPRFEWYLRKALEDANHLNPTMRKLWDFVVSGYARSRHYNGSLYGWEKRFKTHGDTILIRQEFKDALRPSLRISRPYYFRTDPSIDTSEKISSIANVEVALASDHVHSAYESIQKTEQFESFLANILTDMSELLSETLALMCEAEISSELKDYSYIQLPSISDHNQNKDYNDWTLLVTLCRDAWLATADRNRENAKAMLSIWANSKHAVFRRLVFFALAQRPYLVSFDTATSWLLAEDGHWLWSTSTMREVMRLLVSFGPILTVSHMERLQAAIVQGPPRTRFRNDIGDDTLQRHSDRMRWLRLRKLLSNGGTATEDADTFIASVEERYPEWKLSPDERDEFPIWSSNGEEQPAEQSPKNIKKLVEWLRNNPASENVFSGDNWSERCRDDFRRSFFALRSLASEDVWLPQRWAEALYAWSSDELLGRSWKYASSVIEGMPDEYFVDVLHAVALWVNRISKNVREHEKTFFALVNRIIETGATNIEASDDFSLNQAINHPVGHAASSLLNWWFSMKPEDDQGLPDELKDRFSEMCNSDNQSLWIGSVVLAQQVIPLLRVDRDWTKQYLIPSFEWEPDVTQAAAIWDSFLHAPRIYLPLLELLKSPFLEVPDHIGDMEEQCLEQYARFLTYISLGEASVFSPSELRQVFAKLTVEQLETVAETLFRALQSSGEQQEEYLTNRVIPFVKKFWPSKHESRTPKTFRYFAQMTAVSRNGFEEAFACFKNHLGQTADFSYLLHLLEDGGLAAEHPREILSLLHATIPQDVHYLYGGLSTLLHIIQGANPALSNHPDFIRLTVLSQQHEN</sequence>
<organism evidence="1 2">
    <name type="scientific">Alloyangia pacifica</name>
    <dbReference type="NCBI Taxonomy" id="311180"/>
    <lineage>
        <taxon>Bacteria</taxon>
        <taxon>Pseudomonadati</taxon>
        <taxon>Pseudomonadota</taxon>
        <taxon>Alphaproteobacteria</taxon>
        <taxon>Rhodobacterales</taxon>
        <taxon>Roseobacteraceae</taxon>
        <taxon>Alloyangia</taxon>
    </lineage>
</organism>
<dbReference type="Gene3D" id="3.40.50.1220">
    <property type="entry name" value="TPP-binding domain"/>
    <property type="match status" value="1"/>
</dbReference>
<accession>A0A1I6RJA0</accession>
<dbReference type="SUPFAM" id="SSF52467">
    <property type="entry name" value="DHS-like NAD/FAD-binding domain"/>
    <property type="match status" value="1"/>
</dbReference>
<dbReference type="NCBIfam" id="NF041818">
    <property type="entry name" value="Dsr1"/>
    <property type="match status" value="1"/>
</dbReference>
<evidence type="ECO:0000313" key="1">
    <source>
        <dbReference type="EMBL" id="SFS64782.1"/>
    </source>
</evidence>
<gene>
    <name evidence="1" type="ORF">SAMN04488050_103130</name>
</gene>